<evidence type="ECO:0000313" key="3">
    <source>
        <dbReference type="EMBL" id="MBC3767167.1"/>
    </source>
</evidence>
<organism evidence="3 4">
    <name type="scientific">Neptunicella marina</name>
    <dbReference type="NCBI Taxonomy" id="2125989"/>
    <lineage>
        <taxon>Bacteria</taxon>
        <taxon>Pseudomonadati</taxon>
        <taxon>Pseudomonadota</taxon>
        <taxon>Gammaproteobacteria</taxon>
        <taxon>Alteromonadales</taxon>
        <taxon>Alteromonadaceae</taxon>
        <taxon>Neptunicella</taxon>
    </lineage>
</organism>
<keyword evidence="2" id="KW-0732">Signal</keyword>
<feature type="region of interest" description="Disordered" evidence="1">
    <location>
        <begin position="138"/>
        <end position="170"/>
    </location>
</feature>
<reference evidence="3" key="2">
    <citation type="submission" date="2020-08" db="EMBL/GenBank/DDBJ databases">
        <authorList>
            <person name="Lai Q."/>
        </authorList>
    </citation>
    <scope>NUCLEOTIDE SEQUENCE</scope>
    <source>
        <strain evidence="3">S27-2</strain>
    </source>
</reference>
<evidence type="ECO:0000313" key="4">
    <source>
        <dbReference type="Proteomes" id="UP000601768"/>
    </source>
</evidence>
<dbReference type="EMBL" id="JACNEP010000014">
    <property type="protein sequence ID" value="MBC3767167.1"/>
    <property type="molecule type" value="Genomic_DNA"/>
</dbReference>
<reference evidence="3" key="1">
    <citation type="journal article" date="2018" name="Int. J. Syst. Evol. Microbiol.">
        <title>Neptunicella marina gen. nov., sp. nov., isolated from surface seawater.</title>
        <authorList>
            <person name="Liu X."/>
            <person name="Lai Q."/>
            <person name="Du Y."/>
            <person name="Zhang X."/>
            <person name="Liu Z."/>
            <person name="Sun F."/>
            <person name="Shao Z."/>
        </authorList>
    </citation>
    <scope>NUCLEOTIDE SEQUENCE</scope>
    <source>
        <strain evidence="3">S27-2</strain>
    </source>
</reference>
<dbReference type="AlphaFoldDB" id="A0A8J6M3K8"/>
<feature type="chain" id="PRO_5035200849" description="Bulb-type lectin domain-containing protein" evidence="2">
    <location>
        <begin position="19"/>
        <end position="170"/>
    </location>
</feature>
<sequence length="170" mass="18898">MRKVILVVGFLTCFQAMSAIVFVAPKKSENQSMTYAESSNGMMAMGLNLSAFWLDEAEKIPSKTLLMEIKGQTLELNRESFYFNQAGKLVWTGVVNGKPESSVGLVLDGQRISGTLYYDGQLLLLLNEANGNLWLKKGHDTAQKPQPFDDEQNQIRGKGGSGTHFSRFRQ</sequence>
<accession>A0A8J6M3K8</accession>
<evidence type="ECO:0008006" key="5">
    <source>
        <dbReference type="Google" id="ProtNLM"/>
    </source>
</evidence>
<keyword evidence="4" id="KW-1185">Reference proteome</keyword>
<protein>
    <recommendedName>
        <fullName evidence="5">Bulb-type lectin domain-containing protein</fullName>
    </recommendedName>
</protein>
<evidence type="ECO:0000256" key="2">
    <source>
        <dbReference type="SAM" id="SignalP"/>
    </source>
</evidence>
<dbReference type="Proteomes" id="UP000601768">
    <property type="component" value="Unassembled WGS sequence"/>
</dbReference>
<gene>
    <name evidence="3" type="ORF">H8B19_14900</name>
</gene>
<feature type="signal peptide" evidence="2">
    <location>
        <begin position="1"/>
        <end position="18"/>
    </location>
</feature>
<dbReference type="RefSeq" id="WP_186507684.1">
    <property type="nucleotide sequence ID" value="NZ_JACNEP010000014.1"/>
</dbReference>
<evidence type="ECO:0000256" key="1">
    <source>
        <dbReference type="SAM" id="MobiDB-lite"/>
    </source>
</evidence>
<proteinExistence type="predicted"/>
<name>A0A8J6M3K8_9ALTE</name>
<comment type="caution">
    <text evidence="3">The sequence shown here is derived from an EMBL/GenBank/DDBJ whole genome shotgun (WGS) entry which is preliminary data.</text>
</comment>